<gene>
    <name evidence="1" type="ORF">WA026_015826</name>
</gene>
<sequence length="69" mass="7788">MLKFGIIAEDAPGLIHLQGNNCEAPSMLTIGKIWKTLFKVIKGTEVAADSYQILEMMILKSVYKVWAYR</sequence>
<dbReference type="AlphaFoldDB" id="A0AAW1UUY4"/>
<keyword evidence="2" id="KW-1185">Reference proteome</keyword>
<proteinExistence type="predicted"/>
<name>A0AAW1UUY4_9CUCU</name>
<dbReference type="Proteomes" id="UP001431783">
    <property type="component" value="Unassembled WGS sequence"/>
</dbReference>
<reference evidence="1 2" key="1">
    <citation type="submission" date="2023-03" db="EMBL/GenBank/DDBJ databases">
        <title>Genome insight into feeding habits of ladybird beetles.</title>
        <authorList>
            <person name="Li H.-S."/>
            <person name="Huang Y.-H."/>
            <person name="Pang H."/>
        </authorList>
    </citation>
    <scope>NUCLEOTIDE SEQUENCE [LARGE SCALE GENOMIC DNA]</scope>
    <source>
        <strain evidence="1">SYSU_2023b</strain>
        <tissue evidence="1">Whole body</tissue>
    </source>
</reference>
<protein>
    <submittedName>
        <fullName evidence="1">Uncharacterized protein</fullName>
    </submittedName>
</protein>
<organism evidence="1 2">
    <name type="scientific">Henosepilachna vigintioctopunctata</name>
    <dbReference type="NCBI Taxonomy" id="420089"/>
    <lineage>
        <taxon>Eukaryota</taxon>
        <taxon>Metazoa</taxon>
        <taxon>Ecdysozoa</taxon>
        <taxon>Arthropoda</taxon>
        <taxon>Hexapoda</taxon>
        <taxon>Insecta</taxon>
        <taxon>Pterygota</taxon>
        <taxon>Neoptera</taxon>
        <taxon>Endopterygota</taxon>
        <taxon>Coleoptera</taxon>
        <taxon>Polyphaga</taxon>
        <taxon>Cucujiformia</taxon>
        <taxon>Coccinelloidea</taxon>
        <taxon>Coccinellidae</taxon>
        <taxon>Epilachninae</taxon>
        <taxon>Epilachnini</taxon>
        <taxon>Henosepilachna</taxon>
    </lineage>
</organism>
<evidence type="ECO:0000313" key="2">
    <source>
        <dbReference type="Proteomes" id="UP001431783"/>
    </source>
</evidence>
<evidence type="ECO:0000313" key="1">
    <source>
        <dbReference type="EMBL" id="KAK9886315.1"/>
    </source>
</evidence>
<dbReference type="EMBL" id="JARQZJ010000099">
    <property type="protein sequence ID" value="KAK9886315.1"/>
    <property type="molecule type" value="Genomic_DNA"/>
</dbReference>
<comment type="caution">
    <text evidence="1">The sequence shown here is derived from an EMBL/GenBank/DDBJ whole genome shotgun (WGS) entry which is preliminary data.</text>
</comment>
<accession>A0AAW1UUY4</accession>